<dbReference type="RefSeq" id="WP_336599819.1">
    <property type="nucleotide sequence ID" value="NZ_JACFYJ010000039.1"/>
</dbReference>
<evidence type="ECO:0000313" key="14">
    <source>
        <dbReference type="Proteomes" id="UP001386437"/>
    </source>
</evidence>
<accession>A0ABU8IW95</accession>
<evidence type="ECO:0000256" key="5">
    <source>
        <dbReference type="ARBA" id="ARBA00022908"/>
    </source>
</evidence>
<dbReference type="CDD" id="cd00397">
    <property type="entry name" value="DNA_BRE_C"/>
    <property type="match status" value="1"/>
</dbReference>
<proteinExistence type="predicted"/>
<keyword evidence="3" id="KW-0132">Cell division</keyword>
<dbReference type="InterPro" id="IPR011010">
    <property type="entry name" value="DNA_brk_join_enz"/>
</dbReference>
<keyword evidence="4" id="KW-0159">Chromosome partition</keyword>
<feature type="domain" description="Core-binding (CB)" evidence="12">
    <location>
        <begin position="34"/>
        <end position="142"/>
    </location>
</feature>
<dbReference type="InterPro" id="IPR013762">
    <property type="entry name" value="Integrase-like_cat_sf"/>
</dbReference>
<evidence type="ECO:0000256" key="2">
    <source>
        <dbReference type="ARBA" id="ARBA00022490"/>
    </source>
</evidence>
<comment type="subcellular location">
    <subcellularLocation>
        <location evidence="1">Cytoplasm</location>
    </subcellularLocation>
</comment>
<evidence type="ECO:0000259" key="11">
    <source>
        <dbReference type="PROSITE" id="PS51898"/>
    </source>
</evidence>
<protein>
    <submittedName>
        <fullName evidence="13">Tyrosine-type recombinase/integrase</fullName>
    </submittedName>
</protein>
<dbReference type="PROSITE" id="PS51898">
    <property type="entry name" value="TYR_RECOMBINASE"/>
    <property type="match status" value="1"/>
</dbReference>
<evidence type="ECO:0000313" key="13">
    <source>
        <dbReference type="EMBL" id="MEI5999821.1"/>
    </source>
</evidence>
<dbReference type="Gene3D" id="1.10.150.130">
    <property type="match status" value="1"/>
</dbReference>
<evidence type="ECO:0000256" key="3">
    <source>
        <dbReference type="ARBA" id="ARBA00022618"/>
    </source>
</evidence>
<keyword evidence="7" id="KW-0233">DNA recombination</keyword>
<dbReference type="InterPro" id="IPR010998">
    <property type="entry name" value="Integrase_recombinase_N"/>
</dbReference>
<keyword evidence="6 9" id="KW-0238">DNA-binding</keyword>
<comment type="caution">
    <text evidence="13">The sequence shown here is derived from an EMBL/GenBank/DDBJ whole genome shotgun (WGS) entry which is preliminary data.</text>
</comment>
<keyword evidence="2" id="KW-0963">Cytoplasm</keyword>
<sequence>MPQHIESVDQLVLPPSLDGSKGTNRAVEARIEASTDLEAIRTWQNRYAATPATFESYKKESDRLLLWAVNSMRKPLSSLTYDDFVLYGQFLLDPQPAEIWIRATGKKVSRAHPDWRPFDGPLAPTSKRFALRTLNSMMRWLVDAGYLQSNPLALSRIERRQIRPRVTRLLQDDLWFETLSFVESMPKAGARNSAKYARARWVFTLLYLTGLRISEAVKGQMGHFFARVTDSGETQWWLEIRGKGDKTRLVPATAELMDELARYRKANGLRGSPCAEETVPLIGALNDVRTPITRAALHVFLKHVFARAAHRLAADDDGYRASRLEQASAHWLRHTAGSTMADHEVDARHIRDTFGHASLTTTNLYLHVEDDERHREVDKKHHVDWKRFEAVPR</sequence>
<evidence type="ECO:0000259" key="12">
    <source>
        <dbReference type="PROSITE" id="PS51900"/>
    </source>
</evidence>
<dbReference type="Proteomes" id="UP001386437">
    <property type="component" value="Unassembled WGS sequence"/>
</dbReference>
<organism evidence="13 14">
    <name type="scientific">Paraburkholderia bengalensis</name>
    <dbReference type="NCBI Taxonomy" id="2747562"/>
    <lineage>
        <taxon>Bacteria</taxon>
        <taxon>Pseudomonadati</taxon>
        <taxon>Pseudomonadota</taxon>
        <taxon>Betaproteobacteria</taxon>
        <taxon>Burkholderiales</taxon>
        <taxon>Burkholderiaceae</taxon>
        <taxon>Paraburkholderia</taxon>
    </lineage>
</organism>
<dbReference type="PROSITE" id="PS51900">
    <property type="entry name" value="CB"/>
    <property type="match status" value="1"/>
</dbReference>
<feature type="region of interest" description="Disordered" evidence="10">
    <location>
        <begin position="1"/>
        <end position="23"/>
    </location>
</feature>
<dbReference type="SUPFAM" id="SSF56349">
    <property type="entry name" value="DNA breaking-rejoining enzymes"/>
    <property type="match status" value="1"/>
</dbReference>
<dbReference type="PANTHER" id="PTHR30349">
    <property type="entry name" value="PHAGE INTEGRASE-RELATED"/>
    <property type="match status" value="1"/>
</dbReference>
<reference evidence="13 14" key="1">
    <citation type="journal article" date="2022" name="Arch. Microbiol.">
        <title>Paraburkholderia bengalensis sp. nov. isolated from roots of Oryza sativa, IR64.</title>
        <authorList>
            <person name="Nag P."/>
            <person name="Mondal N."/>
            <person name="Sarkar J."/>
            <person name="Das S."/>
        </authorList>
    </citation>
    <scope>NUCLEOTIDE SEQUENCE [LARGE SCALE GENOMIC DNA]</scope>
    <source>
        <strain evidence="13 14">IR64_4_BI</strain>
    </source>
</reference>
<keyword evidence="8" id="KW-0131">Cell cycle</keyword>
<dbReference type="Gene3D" id="1.10.443.10">
    <property type="entry name" value="Intergrase catalytic core"/>
    <property type="match status" value="1"/>
</dbReference>
<dbReference type="InterPro" id="IPR044068">
    <property type="entry name" value="CB"/>
</dbReference>
<dbReference type="EMBL" id="JACFYJ010000039">
    <property type="protein sequence ID" value="MEI5999821.1"/>
    <property type="molecule type" value="Genomic_DNA"/>
</dbReference>
<gene>
    <name evidence="13" type="ORF">H3V53_22220</name>
</gene>
<evidence type="ECO:0000256" key="1">
    <source>
        <dbReference type="ARBA" id="ARBA00004496"/>
    </source>
</evidence>
<dbReference type="InterPro" id="IPR050090">
    <property type="entry name" value="Tyrosine_recombinase_XerCD"/>
</dbReference>
<evidence type="ECO:0000256" key="10">
    <source>
        <dbReference type="SAM" id="MobiDB-lite"/>
    </source>
</evidence>
<evidence type="ECO:0000256" key="6">
    <source>
        <dbReference type="ARBA" id="ARBA00023125"/>
    </source>
</evidence>
<evidence type="ECO:0000256" key="4">
    <source>
        <dbReference type="ARBA" id="ARBA00022829"/>
    </source>
</evidence>
<keyword evidence="14" id="KW-1185">Reference proteome</keyword>
<evidence type="ECO:0000256" key="7">
    <source>
        <dbReference type="ARBA" id="ARBA00023172"/>
    </source>
</evidence>
<dbReference type="PANTHER" id="PTHR30349:SF77">
    <property type="entry name" value="TYROSINE RECOMBINASE XERC"/>
    <property type="match status" value="1"/>
</dbReference>
<dbReference type="Pfam" id="PF00589">
    <property type="entry name" value="Phage_integrase"/>
    <property type="match status" value="1"/>
</dbReference>
<keyword evidence="5" id="KW-0229">DNA integration</keyword>
<name>A0ABU8IW95_9BURK</name>
<dbReference type="InterPro" id="IPR002104">
    <property type="entry name" value="Integrase_catalytic"/>
</dbReference>
<evidence type="ECO:0000256" key="8">
    <source>
        <dbReference type="ARBA" id="ARBA00023306"/>
    </source>
</evidence>
<feature type="domain" description="Tyr recombinase" evidence="11">
    <location>
        <begin position="165"/>
        <end position="379"/>
    </location>
</feature>
<evidence type="ECO:0000256" key="9">
    <source>
        <dbReference type="PROSITE-ProRule" id="PRU01248"/>
    </source>
</evidence>